<gene>
    <name evidence="4" type="primary">yhjQ</name>
    <name evidence="4" type="ORF">C798_06410</name>
</gene>
<evidence type="ECO:0000313" key="5">
    <source>
        <dbReference type="Proteomes" id="UP000501648"/>
    </source>
</evidence>
<sequence>MGNDISNLLSKFGATVDGYLEVEAAIDYKEPSRKVKAPQVAAPAEPGTAAPAPVVQASAAAPLPQDRSVSAPQRIEPVIEPVLAPIPEAPIVPVPEPVVAPVVAASPIQSPSQPTVPSPVQSNASRVPPPVVDVAAPVSAKIASLVPPAPPAVPNLLRSMLGEAAQQRQAQQEASPEGGNAGLSYGPPPSTPAHVIAVVSPKGGVGKTTLCSALACSLARHGRVIAVDLDPQNALQYHLCVNAEPVPAVAGQAADWRAVLSSGMAGTQVVTHTVVAREGEAATAQLMAQDPHWLMRQLQAMHLQAGDVVLLDLPAGQTPYLEQALQAADQVLAVVTPDAGSFLALEHMRQELHGRNNCRYVVNKYDDSRSFCQDMLEVLRRWMGPRLAGVIALDHAISEGLAYGFNPLVKAGHSVAYDQLQSISDTLRATMAKSAVAGGRA</sequence>
<dbReference type="CDD" id="cd02042">
    <property type="entry name" value="ParAB_family"/>
    <property type="match status" value="1"/>
</dbReference>
<dbReference type="Gene3D" id="3.40.50.300">
    <property type="entry name" value="P-loop containing nucleotide triphosphate hydrolases"/>
    <property type="match status" value="1"/>
</dbReference>
<dbReference type="InterPro" id="IPR017746">
    <property type="entry name" value="Cellulose_synthase_operon_BcsQ"/>
</dbReference>
<evidence type="ECO:0000256" key="3">
    <source>
        <dbReference type="SAM" id="MobiDB-lite"/>
    </source>
</evidence>
<dbReference type="InterPro" id="IPR027417">
    <property type="entry name" value="P-loop_NTPase"/>
</dbReference>
<dbReference type="InterPro" id="IPR050625">
    <property type="entry name" value="ParA/MinD_ATPase"/>
</dbReference>
<evidence type="ECO:0000313" key="4">
    <source>
        <dbReference type="EMBL" id="QJP99872.1"/>
    </source>
</evidence>
<dbReference type="EMBL" id="CP008956">
    <property type="protein sequence ID" value="QJP99872.1"/>
    <property type="molecule type" value="Genomic_DNA"/>
</dbReference>
<evidence type="ECO:0000256" key="2">
    <source>
        <dbReference type="ARBA" id="ARBA00022840"/>
    </source>
</evidence>
<protein>
    <submittedName>
        <fullName evidence="4">Cellulose synthase operon protein YhjQ</fullName>
    </submittedName>
</protein>
<evidence type="ECO:0000256" key="1">
    <source>
        <dbReference type="ARBA" id="ARBA00022741"/>
    </source>
</evidence>
<dbReference type="GO" id="GO:0009898">
    <property type="term" value="C:cytoplasmic side of plasma membrane"/>
    <property type="evidence" value="ECO:0007669"/>
    <property type="project" value="TreeGrafter"/>
</dbReference>
<accession>A0A6M3ZNK4</accession>
<feature type="compositionally biased region" description="Low complexity" evidence="3">
    <location>
        <begin position="163"/>
        <end position="174"/>
    </location>
</feature>
<dbReference type="Pfam" id="PF06564">
    <property type="entry name" value="CBP_BcsQ"/>
    <property type="match status" value="1"/>
</dbReference>
<dbReference type="GO" id="GO:0051782">
    <property type="term" value="P:negative regulation of cell division"/>
    <property type="evidence" value="ECO:0007669"/>
    <property type="project" value="TreeGrafter"/>
</dbReference>
<dbReference type="PANTHER" id="PTHR43384:SF6">
    <property type="entry name" value="SEPTUM SITE-DETERMINING PROTEIN MIND HOMOLOG, CHLOROPLASTIC"/>
    <property type="match status" value="1"/>
</dbReference>
<dbReference type="SUPFAM" id="SSF52540">
    <property type="entry name" value="P-loop containing nucleoside triphosphate hydrolases"/>
    <property type="match status" value="1"/>
</dbReference>
<feature type="compositionally biased region" description="Low complexity" evidence="3">
    <location>
        <begin position="41"/>
        <end position="65"/>
    </location>
</feature>
<keyword evidence="2" id="KW-0067">ATP-binding</keyword>
<dbReference type="Proteomes" id="UP000501648">
    <property type="component" value="Chromosome"/>
</dbReference>
<keyword evidence="1" id="KW-0547">Nucleotide-binding</keyword>
<dbReference type="RefSeq" id="WP_017453159.1">
    <property type="nucleotide sequence ID" value="NZ_CP008956.1"/>
</dbReference>
<organism evidence="4 5">
    <name type="scientific">Herbaspirillum rubrisubalbicans Os34</name>
    <dbReference type="NCBI Taxonomy" id="1235827"/>
    <lineage>
        <taxon>Bacteria</taxon>
        <taxon>Pseudomonadati</taxon>
        <taxon>Pseudomonadota</taxon>
        <taxon>Betaproteobacteria</taxon>
        <taxon>Burkholderiales</taxon>
        <taxon>Oxalobacteraceae</taxon>
        <taxon>Herbaspirillum</taxon>
    </lineage>
</organism>
<proteinExistence type="predicted"/>
<feature type="region of interest" description="Disordered" evidence="3">
    <location>
        <begin position="32"/>
        <end position="68"/>
    </location>
</feature>
<reference evidence="4 5" key="1">
    <citation type="journal article" date="2012" name="J. Bacteriol.">
        <title>Genome sequence of the pathogenic Herbaspirillum seropedicae strain Os34, isolated from rice roots.</title>
        <authorList>
            <person name="Ye W."/>
            <person name="Ye S."/>
            <person name="Liu J."/>
            <person name="Chang S."/>
            <person name="Chen M."/>
            <person name="Zhu B."/>
            <person name="Guo L."/>
            <person name="An Q."/>
        </authorList>
    </citation>
    <scope>NUCLEOTIDE SEQUENCE [LARGE SCALE GENOMIC DNA]</scope>
    <source>
        <strain evidence="4 5">Os34</strain>
    </source>
</reference>
<dbReference type="PANTHER" id="PTHR43384">
    <property type="entry name" value="SEPTUM SITE-DETERMINING PROTEIN MIND HOMOLOG, CHLOROPLASTIC-RELATED"/>
    <property type="match status" value="1"/>
</dbReference>
<dbReference type="AlphaFoldDB" id="A0A6M3ZNK4"/>
<dbReference type="GO" id="GO:0005524">
    <property type="term" value="F:ATP binding"/>
    <property type="evidence" value="ECO:0007669"/>
    <property type="project" value="UniProtKB-KW"/>
</dbReference>
<dbReference type="NCBIfam" id="TIGR03371">
    <property type="entry name" value="cellulose_yhjQ"/>
    <property type="match status" value="1"/>
</dbReference>
<feature type="region of interest" description="Disordered" evidence="3">
    <location>
        <begin position="163"/>
        <end position="187"/>
    </location>
</feature>
<dbReference type="GO" id="GO:0005829">
    <property type="term" value="C:cytosol"/>
    <property type="evidence" value="ECO:0007669"/>
    <property type="project" value="TreeGrafter"/>
</dbReference>
<dbReference type="GO" id="GO:0016887">
    <property type="term" value="F:ATP hydrolysis activity"/>
    <property type="evidence" value="ECO:0007669"/>
    <property type="project" value="TreeGrafter"/>
</dbReference>
<name>A0A6M3ZNK4_9BURK</name>